<dbReference type="Gene3D" id="3.30.160.170">
    <property type="entry name" value="FlaG-like"/>
    <property type="match status" value="1"/>
</dbReference>
<dbReference type="PANTHER" id="PTHR37166">
    <property type="entry name" value="PROTEIN FLAG"/>
    <property type="match status" value="1"/>
</dbReference>
<reference evidence="1 2" key="1">
    <citation type="submission" date="2019-05" db="EMBL/GenBank/DDBJ databases">
        <title>Colwellia ponticola sp. nov., isolated from seawater.</title>
        <authorList>
            <person name="Yoon J.-H."/>
        </authorList>
    </citation>
    <scope>NUCLEOTIDE SEQUENCE [LARGE SCALE GENOMIC DNA]</scope>
    <source>
        <strain evidence="1 2">OISW-25</strain>
    </source>
</reference>
<sequence length="117" mass="12672">MGSNTSVGKVDTQDVVNIKQDEAPVAPLLSKTSPQELPAEQPLTATQLDKVAQQLQDFVGDLNRNIEFSVDKDSGRDVIKVIDKDSGDLLKQYPSEEVLTLVSKLSDMVGGFIDAKV</sequence>
<evidence type="ECO:0000313" key="1">
    <source>
        <dbReference type="EMBL" id="TMM44972.1"/>
    </source>
</evidence>
<accession>A0A8H2JLB5</accession>
<dbReference type="SUPFAM" id="SSF160214">
    <property type="entry name" value="FlaG-like"/>
    <property type="match status" value="1"/>
</dbReference>
<keyword evidence="2" id="KW-1185">Reference proteome</keyword>
<dbReference type="OrthoDB" id="5741693at2"/>
<evidence type="ECO:0000313" key="2">
    <source>
        <dbReference type="Proteomes" id="UP000307702"/>
    </source>
</evidence>
<keyword evidence="1" id="KW-0969">Cilium</keyword>
<name>A0A8H2JLB5_9GAMM</name>
<gene>
    <name evidence="1" type="ORF">FCS21_10795</name>
</gene>
<organism evidence="1 2">
    <name type="scientific">Colwellia ponticola</name>
    <dbReference type="NCBI Taxonomy" id="2304625"/>
    <lineage>
        <taxon>Bacteria</taxon>
        <taxon>Pseudomonadati</taxon>
        <taxon>Pseudomonadota</taxon>
        <taxon>Gammaproteobacteria</taxon>
        <taxon>Alteromonadales</taxon>
        <taxon>Colwelliaceae</taxon>
        <taxon>Colwellia</taxon>
    </lineage>
</organism>
<keyword evidence="1" id="KW-0282">Flagellum</keyword>
<comment type="caution">
    <text evidence="1">The sequence shown here is derived from an EMBL/GenBank/DDBJ whole genome shotgun (WGS) entry which is preliminary data.</text>
</comment>
<proteinExistence type="predicted"/>
<dbReference type="Proteomes" id="UP000307702">
    <property type="component" value="Unassembled WGS sequence"/>
</dbReference>
<dbReference type="InterPro" id="IPR005186">
    <property type="entry name" value="FlaG"/>
</dbReference>
<dbReference type="PANTHER" id="PTHR37166:SF1">
    <property type="entry name" value="PROTEIN FLAG"/>
    <property type="match status" value="1"/>
</dbReference>
<dbReference type="EMBL" id="SZVP01000009">
    <property type="protein sequence ID" value="TMM44972.1"/>
    <property type="molecule type" value="Genomic_DNA"/>
</dbReference>
<protein>
    <submittedName>
        <fullName evidence="1">Flagellar protein FlaG</fullName>
    </submittedName>
</protein>
<dbReference type="AlphaFoldDB" id="A0A8H2JLB5"/>
<keyword evidence="1" id="KW-0966">Cell projection</keyword>
<dbReference type="InterPro" id="IPR035924">
    <property type="entry name" value="FlaG-like_sf"/>
</dbReference>
<dbReference type="Pfam" id="PF03646">
    <property type="entry name" value="FlaG"/>
    <property type="match status" value="1"/>
</dbReference>